<organism evidence="2 3">
    <name type="scientific">Streptomyces aidingensis</name>
    <dbReference type="NCBI Taxonomy" id="910347"/>
    <lineage>
        <taxon>Bacteria</taxon>
        <taxon>Bacillati</taxon>
        <taxon>Actinomycetota</taxon>
        <taxon>Actinomycetes</taxon>
        <taxon>Kitasatosporales</taxon>
        <taxon>Streptomycetaceae</taxon>
        <taxon>Streptomyces</taxon>
    </lineage>
</organism>
<sequence length="193" mass="21336">MPANDPTAAATTAAPRLRHLDGAAVAEDPARWAKAYEEVYAEALHLPDHNDPPIAERLLRHAGRPGFALVAAEEPDGRVAGYFYGYTLPGDTLWWEGLTPRPDPEFTREYPGRTVGLCELLVAPAWRRTRVAVTLLESFLASRTEERAAALIAEGNDVVLDRYARFGFRPVGQLAPYPGWRPHTMIVRPLRGA</sequence>
<dbReference type="InterPro" id="IPR016181">
    <property type="entry name" value="Acyl_CoA_acyltransferase"/>
</dbReference>
<keyword evidence="2" id="KW-0808">Transferase</keyword>
<evidence type="ECO:0000259" key="1">
    <source>
        <dbReference type="PROSITE" id="PS51186"/>
    </source>
</evidence>
<dbReference type="PROSITE" id="PS51186">
    <property type="entry name" value="GNAT"/>
    <property type="match status" value="1"/>
</dbReference>
<dbReference type="Gene3D" id="3.40.630.30">
    <property type="match status" value="1"/>
</dbReference>
<accession>A0A1I1JFT1</accession>
<feature type="domain" description="N-acetyltransferase" evidence="1">
    <location>
        <begin position="15"/>
        <end position="191"/>
    </location>
</feature>
<proteinExistence type="predicted"/>
<keyword evidence="3" id="KW-1185">Reference proteome</keyword>
<evidence type="ECO:0000313" key="2">
    <source>
        <dbReference type="EMBL" id="SFC47459.1"/>
    </source>
</evidence>
<protein>
    <submittedName>
        <fullName evidence="2">Acetyltransferase (GNAT) family protein</fullName>
    </submittedName>
</protein>
<dbReference type="AlphaFoldDB" id="A0A1I1JFT1"/>
<dbReference type="EMBL" id="FOLM01000003">
    <property type="protein sequence ID" value="SFC47459.1"/>
    <property type="molecule type" value="Genomic_DNA"/>
</dbReference>
<dbReference type="InterPro" id="IPR000182">
    <property type="entry name" value="GNAT_dom"/>
</dbReference>
<evidence type="ECO:0000313" key="3">
    <source>
        <dbReference type="Proteomes" id="UP000199207"/>
    </source>
</evidence>
<dbReference type="GO" id="GO:0016747">
    <property type="term" value="F:acyltransferase activity, transferring groups other than amino-acyl groups"/>
    <property type="evidence" value="ECO:0007669"/>
    <property type="project" value="InterPro"/>
</dbReference>
<dbReference type="OrthoDB" id="4536199at2"/>
<reference evidence="2 3" key="1">
    <citation type="submission" date="2016-10" db="EMBL/GenBank/DDBJ databases">
        <authorList>
            <person name="de Groot N.N."/>
        </authorList>
    </citation>
    <scope>NUCLEOTIDE SEQUENCE [LARGE SCALE GENOMIC DNA]</scope>
    <source>
        <strain evidence="2 3">CGMCC 4.5739</strain>
    </source>
</reference>
<dbReference type="SUPFAM" id="SSF55729">
    <property type="entry name" value="Acyl-CoA N-acyltransferases (Nat)"/>
    <property type="match status" value="1"/>
</dbReference>
<name>A0A1I1JFT1_9ACTN</name>
<dbReference type="Proteomes" id="UP000199207">
    <property type="component" value="Unassembled WGS sequence"/>
</dbReference>
<gene>
    <name evidence="2" type="ORF">SAMN05421773_103405</name>
</gene>
<dbReference type="STRING" id="910347.SAMN05421773_103405"/>
<dbReference type="RefSeq" id="WP_093838195.1">
    <property type="nucleotide sequence ID" value="NZ_FOLM01000003.1"/>
</dbReference>
<dbReference type="Pfam" id="PF00583">
    <property type="entry name" value="Acetyltransf_1"/>
    <property type="match status" value="1"/>
</dbReference>